<dbReference type="WBParaSite" id="PgR102_g019_t02">
    <property type="protein sequence ID" value="PgR102_g019_t02"/>
    <property type="gene ID" value="PgR102_g019"/>
</dbReference>
<evidence type="ECO:0000313" key="2">
    <source>
        <dbReference type="WBParaSite" id="PgR102_g019_t02"/>
    </source>
</evidence>
<organism evidence="1 2">
    <name type="scientific">Parascaris univalens</name>
    <name type="common">Nematode worm</name>
    <dbReference type="NCBI Taxonomy" id="6257"/>
    <lineage>
        <taxon>Eukaryota</taxon>
        <taxon>Metazoa</taxon>
        <taxon>Ecdysozoa</taxon>
        <taxon>Nematoda</taxon>
        <taxon>Chromadorea</taxon>
        <taxon>Rhabditida</taxon>
        <taxon>Spirurina</taxon>
        <taxon>Ascaridomorpha</taxon>
        <taxon>Ascaridoidea</taxon>
        <taxon>Ascarididae</taxon>
        <taxon>Parascaris</taxon>
    </lineage>
</organism>
<keyword evidence="1" id="KW-1185">Reference proteome</keyword>
<accession>A0A915C810</accession>
<protein>
    <submittedName>
        <fullName evidence="2">UPAR/Ly6 domain-containing protein</fullName>
    </submittedName>
</protein>
<sequence length="59" mass="6327">MLILRFRSMIRADSLVINESILSVIMSLQYKVFCGVGCGSLCSGINICLLVGSINACSI</sequence>
<evidence type="ECO:0000313" key="1">
    <source>
        <dbReference type="Proteomes" id="UP000887569"/>
    </source>
</evidence>
<name>A0A915C810_PARUN</name>
<dbReference type="AlphaFoldDB" id="A0A915C810"/>
<reference evidence="2" key="1">
    <citation type="submission" date="2022-11" db="UniProtKB">
        <authorList>
            <consortium name="WormBaseParasite"/>
        </authorList>
    </citation>
    <scope>IDENTIFICATION</scope>
</reference>
<dbReference type="Proteomes" id="UP000887569">
    <property type="component" value="Unplaced"/>
</dbReference>
<proteinExistence type="predicted"/>